<dbReference type="OrthoDB" id="5194848at2"/>
<keyword evidence="4" id="KW-1185">Reference proteome</keyword>
<evidence type="ECO:0000256" key="1">
    <source>
        <dbReference type="SAM" id="MobiDB-lite"/>
    </source>
</evidence>
<dbReference type="RefSeq" id="WP_091107526.1">
    <property type="nucleotide sequence ID" value="NZ_FOWQ01000001.1"/>
</dbReference>
<reference evidence="4" key="1">
    <citation type="submission" date="2016-10" db="EMBL/GenBank/DDBJ databases">
        <authorList>
            <person name="Varghese N."/>
            <person name="Submissions S."/>
        </authorList>
    </citation>
    <scope>NUCLEOTIDE SEQUENCE [LARGE SCALE GENOMIC DNA]</scope>
    <source>
        <strain evidence="4">DSM 44208</strain>
    </source>
</reference>
<protein>
    <submittedName>
        <fullName evidence="3">Uncharacterized protein</fullName>
    </submittedName>
</protein>
<evidence type="ECO:0000256" key="2">
    <source>
        <dbReference type="SAM" id="SignalP"/>
    </source>
</evidence>
<organism evidence="3 4">
    <name type="scientific">Geodermatophilus dictyosporus</name>
    <dbReference type="NCBI Taxonomy" id="1523247"/>
    <lineage>
        <taxon>Bacteria</taxon>
        <taxon>Bacillati</taxon>
        <taxon>Actinomycetota</taxon>
        <taxon>Actinomycetes</taxon>
        <taxon>Geodermatophilales</taxon>
        <taxon>Geodermatophilaceae</taxon>
        <taxon>Geodermatophilus</taxon>
    </lineage>
</organism>
<evidence type="ECO:0000313" key="3">
    <source>
        <dbReference type="EMBL" id="SFO77679.1"/>
    </source>
</evidence>
<name>A0A1I5JY53_9ACTN</name>
<sequence>MRKKIVLAATAGALTLTGLGLAVPAMADEETTTTESTTGSTTVEDRIRDALSGLVDDGSITQEQADEVATTLGGAGFGGHGGHWWGGGFGLEVAAETLGLSEEDLRAALEADGASLAGVAEDQGVAVEDLVAALVAAAQEHLDEAVAEGRLTQEQADERSAELETWITERVNDTDADGGPRGGWGHWGDRDGDGD</sequence>
<gene>
    <name evidence="3" type="ORF">SAMN05660464_1123</name>
</gene>
<dbReference type="STRING" id="1523247.SAMN05660464_1123"/>
<dbReference type="AlphaFoldDB" id="A0A1I5JY53"/>
<feature type="signal peptide" evidence="2">
    <location>
        <begin position="1"/>
        <end position="27"/>
    </location>
</feature>
<proteinExistence type="predicted"/>
<evidence type="ECO:0000313" key="4">
    <source>
        <dbReference type="Proteomes" id="UP000198857"/>
    </source>
</evidence>
<accession>A0A1I5JY53</accession>
<feature type="chain" id="PRO_5011710945" evidence="2">
    <location>
        <begin position="28"/>
        <end position="195"/>
    </location>
</feature>
<dbReference type="EMBL" id="FOWQ01000001">
    <property type="protein sequence ID" value="SFO77679.1"/>
    <property type="molecule type" value="Genomic_DNA"/>
</dbReference>
<keyword evidence="2" id="KW-0732">Signal</keyword>
<feature type="region of interest" description="Disordered" evidence="1">
    <location>
        <begin position="169"/>
        <end position="195"/>
    </location>
</feature>
<dbReference type="Proteomes" id="UP000198857">
    <property type="component" value="Unassembled WGS sequence"/>
</dbReference>